<evidence type="ECO:0000256" key="1">
    <source>
        <dbReference type="ARBA" id="ARBA00022729"/>
    </source>
</evidence>
<gene>
    <name evidence="4" type="ORF">AMJ83_11015</name>
</gene>
<dbReference type="EMBL" id="LJUJ01000038">
    <property type="protein sequence ID" value="KPK62419.1"/>
    <property type="molecule type" value="Genomic_DNA"/>
</dbReference>
<accession>A0A0S8FNU3</accession>
<keyword evidence="1 2" id="KW-0732">Signal</keyword>
<evidence type="ECO:0000313" key="4">
    <source>
        <dbReference type="EMBL" id="KPK62419.1"/>
    </source>
</evidence>
<evidence type="ECO:0000256" key="2">
    <source>
        <dbReference type="SAM" id="SignalP"/>
    </source>
</evidence>
<organism evidence="4 5">
    <name type="scientific">candidate division WOR_3 bacterium SM23_42</name>
    <dbReference type="NCBI Taxonomy" id="1703779"/>
    <lineage>
        <taxon>Bacteria</taxon>
        <taxon>Bacteria division WOR-3</taxon>
    </lineage>
</organism>
<dbReference type="Gene3D" id="2.40.160.20">
    <property type="match status" value="1"/>
</dbReference>
<evidence type="ECO:0000313" key="5">
    <source>
        <dbReference type="Proteomes" id="UP000051373"/>
    </source>
</evidence>
<dbReference type="InterPro" id="IPR011250">
    <property type="entry name" value="OMP/PagP_B-barrel"/>
</dbReference>
<dbReference type="Proteomes" id="UP000051373">
    <property type="component" value="Unassembled WGS sequence"/>
</dbReference>
<comment type="caution">
    <text evidence="4">The sequence shown here is derived from an EMBL/GenBank/DDBJ whole genome shotgun (WGS) entry which is preliminary data.</text>
</comment>
<dbReference type="AlphaFoldDB" id="A0A0S8FNU3"/>
<feature type="domain" description="Outer membrane protein beta-barrel" evidence="3">
    <location>
        <begin position="6"/>
        <end position="162"/>
    </location>
</feature>
<dbReference type="SUPFAM" id="SSF56925">
    <property type="entry name" value="OMPA-like"/>
    <property type="match status" value="1"/>
</dbReference>
<feature type="chain" id="PRO_5006646353" description="Outer membrane protein beta-barrel domain-containing protein" evidence="2">
    <location>
        <begin position="18"/>
        <end position="204"/>
    </location>
</feature>
<sequence length="204" mass="22385">MKKIVLLLLAITIAGYAQCLSAPINTRVGLKVGFNPGTYDPDDGLDELKGTGMHFGLGMGTDFLNLISLDMGAQFRTTKYSRAEPLGRRTYSYNNLYFPIFLSLKAGMLPMISPYIGIGLGINVQFDGKQKWEPNGIAIETQIEGSNTNAFLILGIGAEIKLIKLRISPEFTANINSQADDPDTPDRNEKITDYHLSVGLYYAP</sequence>
<dbReference type="Pfam" id="PF13505">
    <property type="entry name" value="OMP_b-brl"/>
    <property type="match status" value="1"/>
</dbReference>
<dbReference type="InterPro" id="IPR027385">
    <property type="entry name" value="Beta-barrel_OMP"/>
</dbReference>
<protein>
    <recommendedName>
        <fullName evidence="3">Outer membrane protein beta-barrel domain-containing protein</fullName>
    </recommendedName>
</protein>
<name>A0A0S8FNU3_UNCW3</name>
<proteinExistence type="predicted"/>
<feature type="signal peptide" evidence="2">
    <location>
        <begin position="1"/>
        <end position="17"/>
    </location>
</feature>
<reference evidence="4 5" key="1">
    <citation type="journal article" date="2015" name="Microbiome">
        <title>Genomic resolution of linkages in carbon, nitrogen, and sulfur cycling among widespread estuary sediment bacteria.</title>
        <authorList>
            <person name="Baker B.J."/>
            <person name="Lazar C.S."/>
            <person name="Teske A.P."/>
            <person name="Dick G.J."/>
        </authorList>
    </citation>
    <scope>NUCLEOTIDE SEQUENCE [LARGE SCALE GENOMIC DNA]</scope>
    <source>
        <strain evidence="4">SM23_42</strain>
    </source>
</reference>
<evidence type="ECO:0000259" key="3">
    <source>
        <dbReference type="Pfam" id="PF13505"/>
    </source>
</evidence>